<proteinExistence type="predicted"/>
<dbReference type="EMBL" id="JASWHZ010000001">
    <property type="protein sequence ID" value="MDL2418089.1"/>
    <property type="molecule type" value="Genomic_DNA"/>
</dbReference>
<evidence type="ECO:0000313" key="3">
    <source>
        <dbReference type="EMBL" id="MDL2418089.1"/>
    </source>
</evidence>
<dbReference type="Proteomes" id="UP001229716">
    <property type="component" value="Unassembled WGS sequence"/>
</dbReference>
<evidence type="ECO:0000313" key="4">
    <source>
        <dbReference type="Proteomes" id="UP001229716"/>
    </source>
</evidence>
<evidence type="ECO:0000259" key="1">
    <source>
        <dbReference type="Pfam" id="PF11907"/>
    </source>
</evidence>
<feature type="domain" description="Protein NO VEIN C-terminal" evidence="2">
    <location>
        <begin position="218"/>
        <end position="295"/>
    </location>
</feature>
<accession>A0ABT7KVD8</accession>
<comment type="caution">
    <text evidence="3">The sequence shown here is derived from an EMBL/GenBank/DDBJ whole genome shotgun (WGS) entry which is preliminary data.</text>
</comment>
<dbReference type="Pfam" id="PF13020">
    <property type="entry name" value="NOV_C"/>
    <property type="match status" value="1"/>
</dbReference>
<dbReference type="InterPro" id="IPR021835">
    <property type="entry name" value="DUF3427"/>
</dbReference>
<dbReference type="Pfam" id="PF11907">
    <property type="entry name" value="DUF3427"/>
    <property type="match status" value="1"/>
</dbReference>
<organism evidence="3 4">
    <name type="scientific">Bacillus shihchuchen</name>
    <dbReference type="NCBI Taxonomy" id="3036942"/>
    <lineage>
        <taxon>Bacteria</taxon>
        <taxon>Bacillati</taxon>
        <taxon>Bacillota</taxon>
        <taxon>Bacilli</taxon>
        <taxon>Bacillales</taxon>
        <taxon>Bacillaceae</taxon>
        <taxon>Bacillus</taxon>
        <taxon>Bacillus cereus group</taxon>
    </lineage>
</organism>
<name>A0ABT7KVD8_9BACI</name>
<keyword evidence="4" id="KW-1185">Reference proteome</keyword>
<protein>
    <submittedName>
        <fullName evidence="3">DUF3427 domain-containing protein</fullName>
    </submittedName>
</protein>
<sequence>MDTKLNLKLYQQYSRKDVHDIFDPTSPFTAGSGTWGIHGIVKIPNRENDFVFFVTFGQSKLGHAFEEEITEDGVLTWQSQPKQKLNDKIIRQLINHDYTKNNIYFFLRTKKINKDTKRTELFTYLGKLAYINHDIEREEPVYFNWGIIEWNIPPEEILNRMDLKLKPNAWKEEKDTLVQTEKPNGLQKHRGVKTRDFKARKYNFIEKNILNHELGLQGELLVLEYEKKQLNNYGYLNLASKVIHTSIEEGDGAGYDLISYKPDGSVKYIEIKTTTKGIEAPFFMTAAEVEFSQKIKIHIFYIEYTNITPKLIVESFI</sequence>
<reference evidence="3 4" key="1">
    <citation type="journal article" date="2023" name="Int. J. Mol. Sci.">
        <title>Pathogenicity and Genomic Characterization of a Novel Genospecies, Bacillus shihchuchen, of the Bacillus cereus Group Isolated from Chinese Softshell Turtle (Pelodiscus sinensis).</title>
        <authorList>
            <person name="Cheng L.W."/>
            <person name="Byadgi O.V."/>
            <person name="Tsai C.E."/>
            <person name="Wang P.C."/>
            <person name="Chen S.C."/>
        </authorList>
    </citation>
    <scope>NUCLEOTIDE SEQUENCE [LARGE SCALE GENOMIC DNA]</scope>
    <source>
        <strain evidence="3 4">QF108-045</strain>
    </source>
</reference>
<evidence type="ECO:0000259" key="2">
    <source>
        <dbReference type="Pfam" id="PF13020"/>
    </source>
</evidence>
<feature type="domain" description="DUF3427" evidence="1">
    <location>
        <begin position="7"/>
        <end position="136"/>
    </location>
</feature>
<gene>
    <name evidence="3" type="ORF">P6F46_13985</name>
</gene>
<dbReference type="InterPro" id="IPR024975">
    <property type="entry name" value="NOV_C"/>
</dbReference>